<dbReference type="AlphaFoldDB" id="A0AA86TS83"/>
<evidence type="ECO:0000313" key="2">
    <source>
        <dbReference type="EMBL" id="CAI9926696.1"/>
    </source>
</evidence>
<evidence type="ECO:0000313" key="4">
    <source>
        <dbReference type="Proteomes" id="UP001642409"/>
    </source>
</evidence>
<reference evidence="2" key="1">
    <citation type="submission" date="2023-06" db="EMBL/GenBank/DDBJ databases">
        <authorList>
            <person name="Kurt Z."/>
        </authorList>
    </citation>
    <scope>NUCLEOTIDE SEQUENCE</scope>
</reference>
<evidence type="ECO:0000313" key="3">
    <source>
        <dbReference type="EMBL" id="CAL6092582.1"/>
    </source>
</evidence>
<feature type="coiled-coil region" evidence="1">
    <location>
        <begin position="249"/>
        <end position="283"/>
    </location>
</feature>
<gene>
    <name evidence="2" type="ORF">HINF_LOCUS14341</name>
    <name evidence="3" type="ORF">HINF_LOCUS66333</name>
</gene>
<dbReference type="EMBL" id="CAXDID020000446">
    <property type="protein sequence ID" value="CAL6092582.1"/>
    <property type="molecule type" value="Genomic_DNA"/>
</dbReference>
<name>A0AA86TS83_9EUKA</name>
<protein>
    <submittedName>
        <fullName evidence="3">Hypothetical_protein</fullName>
    </submittedName>
</protein>
<evidence type="ECO:0000256" key="1">
    <source>
        <dbReference type="SAM" id="Coils"/>
    </source>
</evidence>
<sequence>MNQSSGYQPIIDIPELYRSDQLVGLQEQDKQIELMALNQKKKETERFLSTSSVKQRQIAQVERISKPVSVHNPRNSPIIAALNNSLAASKEIPDYYKQYKPHTLKLKPRYKEKTSFQNATEQFQQEINPQLMSEITEDQFDEIERQAKLLYKQFQPKQPNSQQAQADLQQVLKKLKRFHEEELEDHLCEQQIIQQEKLKQVQEDQEKSKQVWDEFNLVDKLKVMTREFNSDLIKMDYFAKTNPELLKQIKLLQINNEQIELHNKKLEEKINGNSVKLKEYQSKEVFYSQEKIISLTKDNEEYTNIQKQMTQLVQNQPHLKEFIEYIQGQLNFEQEQKISELFRKQLMKWKVTLDVTLKALESERILIVRNNKNALNKLFSLDYRQMQEESSD</sequence>
<keyword evidence="1" id="KW-0175">Coiled coil</keyword>
<proteinExistence type="predicted"/>
<dbReference type="EMBL" id="CATOUU010000370">
    <property type="protein sequence ID" value="CAI9926696.1"/>
    <property type="molecule type" value="Genomic_DNA"/>
</dbReference>
<accession>A0AA86TS83</accession>
<dbReference type="Proteomes" id="UP001642409">
    <property type="component" value="Unassembled WGS sequence"/>
</dbReference>
<organism evidence="2">
    <name type="scientific">Hexamita inflata</name>
    <dbReference type="NCBI Taxonomy" id="28002"/>
    <lineage>
        <taxon>Eukaryota</taxon>
        <taxon>Metamonada</taxon>
        <taxon>Diplomonadida</taxon>
        <taxon>Hexamitidae</taxon>
        <taxon>Hexamitinae</taxon>
        <taxon>Hexamita</taxon>
    </lineage>
</organism>
<reference evidence="3 4" key="2">
    <citation type="submission" date="2024-07" db="EMBL/GenBank/DDBJ databases">
        <authorList>
            <person name="Akdeniz Z."/>
        </authorList>
    </citation>
    <scope>NUCLEOTIDE SEQUENCE [LARGE SCALE GENOMIC DNA]</scope>
</reference>
<comment type="caution">
    <text evidence="2">The sequence shown here is derived from an EMBL/GenBank/DDBJ whole genome shotgun (WGS) entry which is preliminary data.</text>
</comment>
<keyword evidence="4" id="KW-1185">Reference proteome</keyword>